<organism evidence="9 10">
    <name type="scientific">Oecophyllibacter saccharovorans</name>
    <dbReference type="NCBI Taxonomy" id="2558360"/>
    <lineage>
        <taxon>Bacteria</taxon>
        <taxon>Pseudomonadati</taxon>
        <taxon>Pseudomonadota</taxon>
        <taxon>Alphaproteobacteria</taxon>
        <taxon>Acetobacterales</taxon>
        <taxon>Acetobacteraceae</taxon>
        <taxon>Oecophyllibacter</taxon>
    </lineage>
</organism>
<accession>A0A506UKU2</accession>
<dbReference type="InterPro" id="IPR012336">
    <property type="entry name" value="Thioredoxin-like_fold"/>
</dbReference>
<dbReference type="PANTHER" id="PTHR13887:SF14">
    <property type="entry name" value="DISULFIDE BOND FORMATION PROTEIN D"/>
    <property type="match status" value="1"/>
</dbReference>
<feature type="domain" description="Thioredoxin" evidence="8">
    <location>
        <begin position="23"/>
        <end position="266"/>
    </location>
</feature>
<evidence type="ECO:0000256" key="4">
    <source>
        <dbReference type="ARBA" id="ARBA00023002"/>
    </source>
</evidence>
<keyword evidence="4" id="KW-0560">Oxidoreductase</keyword>
<evidence type="ECO:0000256" key="7">
    <source>
        <dbReference type="SAM" id="SignalP"/>
    </source>
</evidence>
<evidence type="ECO:0000256" key="1">
    <source>
        <dbReference type="ARBA" id="ARBA00003565"/>
    </source>
</evidence>
<dbReference type="PROSITE" id="PS51352">
    <property type="entry name" value="THIOREDOXIN_2"/>
    <property type="match status" value="1"/>
</dbReference>
<dbReference type="Gene3D" id="3.40.30.10">
    <property type="entry name" value="Glutaredoxin"/>
    <property type="match status" value="1"/>
</dbReference>
<keyword evidence="6" id="KW-0676">Redox-active center</keyword>
<dbReference type="CDD" id="cd03023">
    <property type="entry name" value="DsbA_Com1_like"/>
    <property type="match status" value="1"/>
</dbReference>
<dbReference type="RefSeq" id="WP_165600571.1">
    <property type="nucleotide sequence ID" value="NZ_SORZ01000002.1"/>
</dbReference>
<protein>
    <submittedName>
        <fullName evidence="9">DsbA family protein</fullName>
    </submittedName>
</protein>
<feature type="signal peptide" evidence="7">
    <location>
        <begin position="1"/>
        <end position="24"/>
    </location>
</feature>
<dbReference type="InterPro" id="IPR013766">
    <property type="entry name" value="Thioredoxin_domain"/>
</dbReference>
<reference evidence="9 10" key="1">
    <citation type="submission" date="2019-03" db="EMBL/GenBank/DDBJ databases">
        <title>The complete genome sequence of Neokomagataea sp. Jb2 NBRC113641.</title>
        <authorList>
            <person name="Chua K.-O."/>
            <person name="Chan K.-G."/>
            <person name="See-Too W.-S."/>
        </authorList>
    </citation>
    <scope>NUCLEOTIDE SEQUENCE [LARGE SCALE GENOMIC DNA]</scope>
    <source>
        <strain evidence="9 10">Jb2</strain>
    </source>
</reference>
<evidence type="ECO:0000313" key="9">
    <source>
        <dbReference type="EMBL" id="TPW33852.1"/>
    </source>
</evidence>
<comment type="similarity">
    <text evidence="2">Belongs to the thioredoxin family. DsbA subfamily.</text>
</comment>
<dbReference type="AlphaFoldDB" id="A0A506UKU2"/>
<sequence>MRLGVLLALGSMLGSGLLAGTTRAAEAPAPAGEVPAVTPAVNPAKVFTPRQRAAIVAIMRQALQEDPTILSDAVQSYRDKALQRQQAATVQGAHAVWGQLTAAPAFAVRGNPQARLTVVEFLDPRCTYCRHMSPLVTDFLKRHPDVRLVEKVVPVLGPASLTASRAIFAAAQQGKYAEMRDALLLSPAQPDEGRLKKLARSMDLDMERFFKDMTGPVVNGLIAQNLGQAQKVNMEGTPTFLFGPDTVVPGAASAGQLDAALESAKQAGIHP</sequence>
<dbReference type="EMBL" id="SORZ01000002">
    <property type="protein sequence ID" value="TPW33852.1"/>
    <property type="molecule type" value="Genomic_DNA"/>
</dbReference>
<name>A0A506UKU2_9PROT</name>
<dbReference type="GO" id="GO:0016491">
    <property type="term" value="F:oxidoreductase activity"/>
    <property type="evidence" value="ECO:0007669"/>
    <property type="project" value="UniProtKB-KW"/>
</dbReference>
<evidence type="ECO:0000313" key="10">
    <source>
        <dbReference type="Proteomes" id="UP000315037"/>
    </source>
</evidence>
<proteinExistence type="inferred from homology"/>
<evidence type="ECO:0000256" key="6">
    <source>
        <dbReference type="ARBA" id="ARBA00023284"/>
    </source>
</evidence>
<comment type="function">
    <text evidence="1">May be required for disulfide bond formation in some proteins.</text>
</comment>
<comment type="caution">
    <text evidence="9">The sequence shown here is derived from an EMBL/GenBank/DDBJ whole genome shotgun (WGS) entry which is preliminary data.</text>
</comment>
<dbReference type="SUPFAM" id="SSF52833">
    <property type="entry name" value="Thioredoxin-like"/>
    <property type="match status" value="1"/>
</dbReference>
<dbReference type="Pfam" id="PF13462">
    <property type="entry name" value="Thioredoxin_4"/>
    <property type="match status" value="1"/>
</dbReference>
<dbReference type="PANTHER" id="PTHR13887">
    <property type="entry name" value="GLUTATHIONE S-TRANSFERASE KAPPA"/>
    <property type="match status" value="1"/>
</dbReference>
<evidence type="ECO:0000259" key="8">
    <source>
        <dbReference type="PROSITE" id="PS51352"/>
    </source>
</evidence>
<feature type="chain" id="PRO_5021435552" evidence="7">
    <location>
        <begin position="25"/>
        <end position="271"/>
    </location>
</feature>
<evidence type="ECO:0000256" key="3">
    <source>
        <dbReference type="ARBA" id="ARBA00022729"/>
    </source>
</evidence>
<keyword evidence="5" id="KW-1015">Disulfide bond</keyword>
<keyword evidence="3 7" id="KW-0732">Signal</keyword>
<dbReference type="InterPro" id="IPR036249">
    <property type="entry name" value="Thioredoxin-like_sf"/>
</dbReference>
<gene>
    <name evidence="9" type="ORF">E3202_04450</name>
</gene>
<dbReference type="Proteomes" id="UP000315037">
    <property type="component" value="Unassembled WGS sequence"/>
</dbReference>
<keyword evidence="10" id="KW-1185">Reference proteome</keyword>
<evidence type="ECO:0000256" key="2">
    <source>
        <dbReference type="ARBA" id="ARBA00005791"/>
    </source>
</evidence>
<evidence type="ECO:0000256" key="5">
    <source>
        <dbReference type="ARBA" id="ARBA00023157"/>
    </source>
</evidence>